<proteinExistence type="predicted"/>
<accession>A0A1J6HR82</accession>
<organism evidence="1 2">
    <name type="scientific">Brucella cytisi</name>
    <dbReference type="NCBI Taxonomy" id="407152"/>
    <lineage>
        <taxon>Bacteria</taxon>
        <taxon>Pseudomonadati</taxon>
        <taxon>Pseudomonadota</taxon>
        <taxon>Alphaproteobacteria</taxon>
        <taxon>Hyphomicrobiales</taxon>
        <taxon>Brucellaceae</taxon>
        <taxon>Brucella/Ochrobactrum group</taxon>
        <taxon>Brucella</taxon>
    </lineage>
</organism>
<name>A0A1J6HR82_9HYPH</name>
<comment type="caution">
    <text evidence="1">The sequence shown here is derived from an EMBL/GenBank/DDBJ whole genome shotgun (WGS) entry which is preliminary data.</text>
</comment>
<evidence type="ECO:0000313" key="1">
    <source>
        <dbReference type="EMBL" id="OIS94851.1"/>
    </source>
</evidence>
<keyword evidence="2" id="KW-1185">Reference proteome</keyword>
<protein>
    <submittedName>
        <fullName evidence="1">Uncharacterized protein</fullName>
    </submittedName>
</protein>
<dbReference type="EMBL" id="MOEC01000002">
    <property type="protein sequence ID" value="OIS94851.1"/>
    <property type="molecule type" value="Genomic_DNA"/>
</dbReference>
<sequence>MMSRRITKLQVSPSTSAARLIGQLDRIFIIAGSQNKLHNATGFITIQTAGLMQESAMTAVKFVGILRY</sequence>
<dbReference type="AlphaFoldDB" id="A0A1J6HR82"/>
<reference evidence="1 2" key="1">
    <citation type="submission" date="2016-10" db="EMBL/GenBank/DDBJ databases">
        <title>The Draft Genome Sequence of the Potato Rhizosphere Bacteria Ochrobactrum sp. IPA7.2.</title>
        <authorList>
            <person name="Gogoleva N.E."/>
            <person name="Khlopko Y.A."/>
            <person name="Burygin G.L."/>
            <person name="Plotnikov A.O."/>
        </authorList>
    </citation>
    <scope>NUCLEOTIDE SEQUENCE [LARGE SCALE GENOMIC DNA]</scope>
    <source>
        <strain evidence="1 2">IPA7.2</strain>
    </source>
</reference>
<evidence type="ECO:0000313" key="2">
    <source>
        <dbReference type="Proteomes" id="UP000182985"/>
    </source>
</evidence>
<gene>
    <name evidence="1" type="ORF">BLA27_02275</name>
</gene>
<dbReference type="Proteomes" id="UP000182985">
    <property type="component" value="Unassembled WGS sequence"/>
</dbReference>